<dbReference type="RefSeq" id="WP_068124652.1">
    <property type="nucleotide sequence ID" value="NZ_CCXJ01000765.2"/>
</dbReference>
<reference evidence="1 2" key="1">
    <citation type="submission" date="2023-07" db="EMBL/GenBank/DDBJ databases">
        <title>Sequencing the genomes of 1000 actinobacteria strains.</title>
        <authorList>
            <person name="Klenk H.-P."/>
        </authorList>
    </citation>
    <scope>NUCLEOTIDE SEQUENCE [LARGE SCALE GENOMIC DNA]</scope>
    <source>
        <strain evidence="1 2">GD13</strain>
    </source>
</reference>
<evidence type="ECO:0000313" key="2">
    <source>
        <dbReference type="Proteomes" id="UP001240447"/>
    </source>
</evidence>
<dbReference type="EMBL" id="JAUSQM010000001">
    <property type="protein sequence ID" value="MDP9821575.1"/>
    <property type="molecule type" value="Genomic_DNA"/>
</dbReference>
<proteinExistence type="predicted"/>
<sequence>MTSPTQPSQAQAAPTDLRVVLPREWWFIPLDDAQRRDSVIAAIVDKQYAGLDDQPLAKAEARKALGRNALRATELGGRRMAYSLMSLAGLPLSATMTLFWHDLGAPYGADHLVDLYSSFLTEQAEEADDHEQALAAGRPVPQGPEVALARAEVAAGPVLRRVTRATGGDDLGTGLPAYDDAATVPILLAEYWLLVPGGQGLAQLSFSTGLVAWSEQLLEFFDAVVGTASWARPAH</sequence>
<name>A0ABT9NMD0_9ACTN</name>
<accession>A0ABT9NMD0</accession>
<dbReference type="Proteomes" id="UP001240447">
    <property type="component" value="Unassembled WGS sequence"/>
</dbReference>
<gene>
    <name evidence="1" type="ORF">J2S59_001384</name>
</gene>
<evidence type="ECO:0000313" key="1">
    <source>
        <dbReference type="EMBL" id="MDP9821575.1"/>
    </source>
</evidence>
<comment type="caution">
    <text evidence="1">The sequence shown here is derived from an EMBL/GenBank/DDBJ whole genome shotgun (WGS) entry which is preliminary data.</text>
</comment>
<keyword evidence="2" id="KW-1185">Reference proteome</keyword>
<organism evidence="1 2">
    <name type="scientific">Nocardioides massiliensis</name>
    <dbReference type="NCBI Taxonomy" id="1325935"/>
    <lineage>
        <taxon>Bacteria</taxon>
        <taxon>Bacillati</taxon>
        <taxon>Actinomycetota</taxon>
        <taxon>Actinomycetes</taxon>
        <taxon>Propionibacteriales</taxon>
        <taxon>Nocardioidaceae</taxon>
        <taxon>Nocardioides</taxon>
    </lineage>
</organism>
<protein>
    <submittedName>
        <fullName evidence="1">Uncharacterized protein</fullName>
    </submittedName>
</protein>